<dbReference type="InterPro" id="IPR050739">
    <property type="entry name" value="MFP"/>
</dbReference>
<comment type="caution">
    <text evidence="4">The sequence shown here is derived from an EMBL/GenBank/DDBJ whole genome shotgun (WGS) entry which is preliminary data.</text>
</comment>
<accession>A0A2T7BLZ9</accession>
<feature type="coiled-coil region" evidence="1">
    <location>
        <begin position="136"/>
        <end position="223"/>
    </location>
</feature>
<dbReference type="OrthoDB" id="594147at2"/>
<keyword evidence="2" id="KW-1133">Transmembrane helix</keyword>
<evidence type="ECO:0000313" key="5">
    <source>
        <dbReference type="Proteomes" id="UP000244450"/>
    </source>
</evidence>
<evidence type="ECO:0000256" key="1">
    <source>
        <dbReference type="SAM" id="Coils"/>
    </source>
</evidence>
<dbReference type="Gene3D" id="2.40.50.100">
    <property type="match status" value="1"/>
</dbReference>
<proteinExistence type="predicted"/>
<reference evidence="4 5" key="1">
    <citation type="submission" date="2018-04" db="EMBL/GenBank/DDBJ databases">
        <title>Chitinophaga fuyangensis sp. nov., isolated from soil in a chemical factory.</title>
        <authorList>
            <person name="Chen K."/>
        </authorList>
    </citation>
    <scope>NUCLEOTIDE SEQUENCE [LARGE SCALE GENOMIC DNA]</scope>
    <source>
        <strain evidence="4 5">LY-1</strain>
    </source>
</reference>
<dbReference type="Gene3D" id="2.40.30.170">
    <property type="match status" value="1"/>
</dbReference>
<dbReference type="Pfam" id="PF26002">
    <property type="entry name" value="Beta-barrel_AprE"/>
    <property type="match status" value="1"/>
</dbReference>
<dbReference type="PRINTS" id="PR01490">
    <property type="entry name" value="RTXTOXIND"/>
</dbReference>
<gene>
    <name evidence="4" type="ORF">DCC81_04275</name>
</gene>
<evidence type="ECO:0000256" key="2">
    <source>
        <dbReference type="SAM" id="Phobius"/>
    </source>
</evidence>
<evidence type="ECO:0000259" key="3">
    <source>
        <dbReference type="Pfam" id="PF26002"/>
    </source>
</evidence>
<keyword evidence="2" id="KW-0812">Transmembrane</keyword>
<dbReference type="Proteomes" id="UP000244450">
    <property type="component" value="Unassembled WGS sequence"/>
</dbReference>
<dbReference type="EMBL" id="QCYK01000001">
    <property type="protein sequence ID" value="PUZ28707.1"/>
    <property type="molecule type" value="Genomic_DNA"/>
</dbReference>
<sequence length="388" mass="44657">MSDRQIFPHEIVSFSAEHHFAQYHTRSRTVYLLILFLLVAAFVTICIVKVEVSVHSSGILRAGNERSVIRVPVEGRIDSLFVTENMHVQQGQVLFKIRSHAVDEQTMLVNEQSQDLQAQLHDLEQLVNGRGGTLQSTLYRQQYQTYQQKMAELQRRYTQVKRSYDRYKALFDQHVVAPAEYEKYQSDLENTAGELQLSREQQFSEWQGELTSIRQQLQQTEAKQSMYNHEKEYYTVRAVTSGSIQQLKGIQAGSYVAVNEELGEISPDSGLIAEVYVLPKDIGLLRKGTPVNVQVDAFNYNEWGLLGGKVIAISNDVFLDNHQPYFKVRCALDRDYLTLHNGYKGMVKKGMTAQVRFHVTKRTLYQLLYDKTDDWLNPNLQHDDTALN</sequence>
<dbReference type="PANTHER" id="PTHR30386">
    <property type="entry name" value="MEMBRANE FUSION SUBUNIT OF EMRAB-TOLC MULTIDRUG EFFLUX PUMP"/>
    <property type="match status" value="1"/>
</dbReference>
<dbReference type="AlphaFoldDB" id="A0A2T7BLZ9"/>
<protein>
    <submittedName>
        <fullName evidence="4">Secretion protein HlyD</fullName>
    </submittedName>
</protein>
<dbReference type="InterPro" id="IPR058982">
    <property type="entry name" value="Beta-barrel_AprE"/>
</dbReference>
<dbReference type="PANTHER" id="PTHR30386:SF28">
    <property type="entry name" value="EXPORTED PROTEIN"/>
    <property type="match status" value="1"/>
</dbReference>
<keyword evidence="2" id="KW-0472">Membrane</keyword>
<organism evidence="4 5">
    <name type="scientific">Chitinophaga parva</name>
    <dbReference type="NCBI Taxonomy" id="2169414"/>
    <lineage>
        <taxon>Bacteria</taxon>
        <taxon>Pseudomonadati</taxon>
        <taxon>Bacteroidota</taxon>
        <taxon>Chitinophagia</taxon>
        <taxon>Chitinophagales</taxon>
        <taxon>Chitinophagaceae</taxon>
        <taxon>Chitinophaga</taxon>
    </lineage>
</organism>
<keyword evidence="5" id="KW-1185">Reference proteome</keyword>
<feature type="domain" description="AprE-like beta-barrel" evidence="3">
    <location>
        <begin position="271"/>
        <end position="358"/>
    </location>
</feature>
<evidence type="ECO:0000313" key="4">
    <source>
        <dbReference type="EMBL" id="PUZ28707.1"/>
    </source>
</evidence>
<keyword evidence="1" id="KW-0175">Coiled coil</keyword>
<name>A0A2T7BLZ9_9BACT</name>
<feature type="transmembrane region" description="Helical" evidence="2">
    <location>
        <begin position="30"/>
        <end position="50"/>
    </location>
</feature>
<dbReference type="RefSeq" id="WP_108685346.1">
    <property type="nucleotide sequence ID" value="NZ_QCYK01000001.1"/>
</dbReference>